<evidence type="ECO:0000313" key="1">
    <source>
        <dbReference type="EMBL" id="HGL17041.1"/>
    </source>
</evidence>
<dbReference type="AlphaFoldDB" id="A0A7V3ZX32"/>
<dbReference type="EMBL" id="DTDJ01000014">
    <property type="protein sequence ID" value="HGL17041.1"/>
    <property type="molecule type" value="Genomic_DNA"/>
</dbReference>
<accession>A0A7V3ZX32</accession>
<proteinExistence type="predicted"/>
<organism evidence="1">
    <name type="scientific">candidate division WOR-3 bacterium</name>
    <dbReference type="NCBI Taxonomy" id="2052148"/>
    <lineage>
        <taxon>Bacteria</taxon>
        <taxon>Bacteria division WOR-3</taxon>
    </lineage>
</organism>
<sequence length="843" mass="96321">MFFLLIFLVSDTLRFTNPRVVEDTSANLVLGEVFTDTVSSSFDFEGSKGVFVIFQGFTFDLSQSLDLKLRGKLSETTFLNARLKDDYTYYGSDYYSKSVEDVDEVYLSFEDVRGFGLNLGKFYYEGRKLLGFEGIYKNFKVVYGSTEQTRKKKIIEYRDFYPGPYFVDYGYLIVPGSVRVFLNGSILDKTRYSFDYSSGALYLKDLKVLPGDIIYVEYSTYSSSPSLLTGVKGEFGNINVEFKKLNSTKEHYSGLPSEILEYFREAGDSCALFTYVGGIKTIKGDYILQDSIYVFVGQGRGDYQVYFSFVGEGQGSYIFDNLLGGYRFVGKGNGFYEPELNLVPPSLITLGEILYNGSFKFSGRLSYKDLNTLSTKSDDDNIGYEFEFSRHIYTEFANFHVKLRNRSPNFSTFDEEIDPLWGDKVNSFRNQFDLFFDLKKIATSVNASFRSAGGSRIFLSSLESRLGPFYVRGILSRNGSVDYKALASLQLKKLPSFSLLVSRGNNVKLFLSDTLLGLNYLLGTSIDSKNNKLLWFSRAGFDHIDGESAFSADLFYFPEYQSSILYRLIGTTKLTDWLSINGSFSLTPALLPLQEERYYKTPMGMFNYDEGTGLFVPDVNGRYDRELISLGVLDTILQKSYSFGANFEYSFSGSLQFERVLSNLSDNTVITGNFRKNQFELIWQSLRKNLSNVINGRRTESNELDLKFPLFMSVFLNLKFRDYLEAPVNYSVWSSYFTFARDFITLTAGWDYTRFETLNFPGLHLEGNIFKSSDKIKVSASLYLIYPINLKITLPMVVPTSKRYGINFLIRRPYKNGEFFVEGFYSKSLIVSSKIRAGYNFLF</sequence>
<gene>
    <name evidence="1" type="ORF">ENU66_01685</name>
</gene>
<protein>
    <submittedName>
        <fullName evidence="1">Uncharacterized protein</fullName>
    </submittedName>
</protein>
<comment type="caution">
    <text evidence="1">The sequence shown here is derived from an EMBL/GenBank/DDBJ whole genome shotgun (WGS) entry which is preliminary data.</text>
</comment>
<reference evidence="1" key="1">
    <citation type="journal article" date="2020" name="mSystems">
        <title>Genome- and Community-Level Interaction Insights into Carbon Utilization and Element Cycling Functions of Hydrothermarchaeota in Hydrothermal Sediment.</title>
        <authorList>
            <person name="Zhou Z."/>
            <person name="Liu Y."/>
            <person name="Xu W."/>
            <person name="Pan J."/>
            <person name="Luo Z.H."/>
            <person name="Li M."/>
        </authorList>
    </citation>
    <scope>NUCLEOTIDE SEQUENCE [LARGE SCALE GENOMIC DNA]</scope>
    <source>
        <strain evidence="1">SpSt-69</strain>
    </source>
</reference>
<name>A0A7V3ZX32_UNCW3</name>